<feature type="compositionally biased region" description="Basic and acidic residues" evidence="1">
    <location>
        <begin position="108"/>
        <end position="124"/>
    </location>
</feature>
<accession>A0A420J1L8</accession>
<dbReference type="EMBL" id="MCBQ01004306">
    <property type="protein sequence ID" value="RKF80699.1"/>
    <property type="molecule type" value="Genomic_DNA"/>
</dbReference>
<proteinExistence type="predicted"/>
<keyword evidence="3" id="KW-1185">Reference proteome</keyword>
<evidence type="ECO:0000256" key="1">
    <source>
        <dbReference type="SAM" id="MobiDB-lite"/>
    </source>
</evidence>
<sequence length="143" mass="16067">MRLVLYDTNPPEPGGIEYYDQTLQEMEIIDPTTDFNILSSPPVHHTHMCSESNLLPPQDMYPTQLQNKLYQNATMINDSSDPLAGPSFPNKRQALCVTEDFPALPRPSIEERPAKSPAVHDIRTTSRTVSSTGTNQTFTFEKT</sequence>
<comment type="caution">
    <text evidence="2">The sequence shown here is derived from an EMBL/GenBank/DDBJ whole genome shotgun (WGS) entry which is preliminary data.</text>
</comment>
<dbReference type="AlphaFoldDB" id="A0A420J1L8"/>
<feature type="region of interest" description="Disordered" evidence="1">
    <location>
        <begin position="101"/>
        <end position="143"/>
    </location>
</feature>
<reference evidence="2 3" key="1">
    <citation type="journal article" date="2018" name="BMC Genomics">
        <title>Comparative genome analyses reveal sequence features reflecting distinct modes of host-adaptation between dicot and monocot powdery mildew.</title>
        <authorList>
            <person name="Wu Y."/>
            <person name="Ma X."/>
            <person name="Pan Z."/>
            <person name="Kale S.D."/>
            <person name="Song Y."/>
            <person name="King H."/>
            <person name="Zhang Q."/>
            <person name="Presley C."/>
            <person name="Deng X."/>
            <person name="Wei C.I."/>
            <person name="Xiao S."/>
        </authorList>
    </citation>
    <scope>NUCLEOTIDE SEQUENCE [LARGE SCALE GENOMIC DNA]</scope>
    <source>
        <strain evidence="2">UMSG3</strain>
    </source>
</reference>
<evidence type="ECO:0000313" key="3">
    <source>
        <dbReference type="Proteomes" id="UP000283383"/>
    </source>
</evidence>
<name>A0A420J1L8_9PEZI</name>
<dbReference type="Proteomes" id="UP000283383">
    <property type="component" value="Unassembled WGS sequence"/>
</dbReference>
<feature type="compositionally biased region" description="Low complexity" evidence="1">
    <location>
        <begin position="125"/>
        <end position="134"/>
    </location>
</feature>
<protein>
    <submittedName>
        <fullName evidence="2">Uncharacterized protein</fullName>
    </submittedName>
</protein>
<organism evidence="2 3">
    <name type="scientific">Golovinomyces cichoracearum</name>
    <dbReference type="NCBI Taxonomy" id="62708"/>
    <lineage>
        <taxon>Eukaryota</taxon>
        <taxon>Fungi</taxon>
        <taxon>Dikarya</taxon>
        <taxon>Ascomycota</taxon>
        <taxon>Pezizomycotina</taxon>
        <taxon>Leotiomycetes</taxon>
        <taxon>Erysiphales</taxon>
        <taxon>Erysiphaceae</taxon>
        <taxon>Golovinomyces</taxon>
    </lineage>
</organism>
<evidence type="ECO:0000313" key="2">
    <source>
        <dbReference type="EMBL" id="RKF80699.1"/>
    </source>
</evidence>
<gene>
    <name evidence="2" type="ORF">GcM3_043027</name>
</gene>